<sequence>MKLSRQFTVFGSAIFCVVIFSLYLMLDRGHFDHPKNPHRESSFPQMECCIEQDGTKLKLMGKLVILSFHQQ</sequence>
<reference evidence="1" key="1">
    <citation type="submission" date="2021-08" db="EMBL/GenBank/DDBJ databases">
        <title>The first chromosome-level gecko genome reveals the dynamic sex chromosomes of Neotropical dwarf geckos (Sphaerodactylidae: Sphaerodactylus).</title>
        <authorList>
            <person name="Pinto B.J."/>
            <person name="Keating S.E."/>
            <person name="Gamble T."/>
        </authorList>
    </citation>
    <scope>NUCLEOTIDE SEQUENCE</scope>
    <source>
        <strain evidence="1">TG3544</strain>
    </source>
</reference>
<name>A0ACB8EQE7_9SAUR</name>
<dbReference type="EMBL" id="CM037620">
    <property type="protein sequence ID" value="KAH7994890.1"/>
    <property type="molecule type" value="Genomic_DNA"/>
</dbReference>
<comment type="caution">
    <text evidence="1">The sequence shown here is derived from an EMBL/GenBank/DDBJ whole genome shotgun (WGS) entry which is preliminary data.</text>
</comment>
<protein>
    <submittedName>
        <fullName evidence="1">Alpha-mannosidase 2</fullName>
    </submittedName>
</protein>
<accession>A0ACB8EQE7</accession>
<proteinExistence type="predicted"/>
<organism evidence="1 2">
    <name type="scientific">Sphaerodactylus townsendi</name>
    <dbReference type="NCBI Taxonomy" id="933632"/>
    <lineage>
        <taxon>Eukaryota</taxon>
        <taxon>Metazoa</taxon>
        <taxon>Chordata</taxon>
        <taxon>Craniata</taxon>
        <taxon>Vertebrata</taxon>
        <taxon>Euteleostomi</taxon>
        <taxon>Lepidosauria</taxon>
        <taxon>Squamata</taxon>
        <taxon>Bifurcata</taxon>
        <taxon>Gekkota</taxon>
        <taxon>Sphaerodactylidae</taxon>
        <taxon>Sphaerodactylus</taxon>
    </lineage>
</organism>
<evidence type="ECO:0000313" key="1">
    <source>
        <dbReference type="EMBL" id="KAH7994890.1"/>
    </source>
</evidence>
<dbReference type="Proteomes" id="UP000827872">
    <property type="component" value="Linkage Group LG07"/>
</dbReference>
<keyword evidence="2" id="KW-1185">Reference proteome</keyword>
<gene>
    <name evidence="1" type="primary">MAN2A1_1</name>
    <name evidence="1" type="ORF">K3G42_018107</name>
</gene>
<evidence type="ECO:0000313" key="2">
    <source>
        <dbReference type="Proteomes" id="UP000827872"/>
    </source>
</evidence>